<reference evidence="1 2" key="1">
    <citation type="journal article" date="2019" name="Sci. Rep.">
        <title>Orb-weaving spider Araneus ventricosus genome elucidates the spidroin gene catalogue.</title>
        <authorList>
            <person name="Kono N."/>
            <person name="Nakamura H."/>
            <person name="Ohtoshi R."/>
            <person name="Moran D.A.P."/>
            <person name="Shinohara A."/>
            <person name="Yoshida Y."/>
            <person name="Fujiwara M."/>
            <person name="Mori M."/>
            <person name="Tomita M."/>
            <person name="Arakawa K."/>
        </authorList>
    </citation>
    <scope>NUCLEOTIDE SEQUENCE [LARGE SCALE GENOMIC DNA]</scope>
</reference>
<sequence length="96" mass="10933">MAGSARISSVNVTPKYSVMWFLHFERALPSLRIYTDRISTFGAGSRNGVLNIQAGWTSYFPLKFSSVFRIDGWLWRGGVEEEQSRMSSRILARNGR</sequence>
<gene>
    <name evidence="1" type="ORF">AVEN_92473_1</name>
</gene>
<dbReference type="Proteomes" id="UP000499080">
    <property type="component" value="Unassembled WGS sequence"/>
</dbReference>
<dbReference type="AlphaFoldDB" id="A0A4Y2AHB4"/>
<name>A0A4Y2AHB4_ARAVE</name>
<accession>A0A4Y2AHB4</accession>
<organism evidence="1 2">
    <name type="scientific">Araneus ventricosus</name>
    <name type="common">Orbweaver spider</name>
    <name type="synonym">Epeira ventricosa</name>
    <dbReference type="NCBI Taxonomy" id="182803"/>
    <lineage>
        <taxon>Eukaryota</taxon>
        <taxon>Metazoa</taxon>
        <taxon>Ecdysozoa</taxon>
        <taxon>Arthropoda</taxon>
        <taxon>Chelicerata</taxon>
        <taxon>Arachnida</taxon>
        <taxon>Araneae</taxon>
        <taxon>Araneomorphae</taxon>
        <taxon>Entelegynae</taxon>
        <taxon>Araneoidea</taxon>
        <taxon>Araneidae</taxon>
        <taxon>Araneus</taxon>
    </lineage>
</organism>
<keyword evidence="2" id="KW-1185">Reference proteome</keyword>
<protein>
    <submittedName>
        <fullName evidence="1">Uncharacterized protein</fullName>
    </submittedName>
</protein>
<proteinExistence type="predicted"/>
<dbReference type="EMBL" id="BGPR01000018">
    <property type="protein sequence ID" value="GBL79251.1"/>
    <property type="molecule type" value="Genomic_DNA"/>
</dbReference>
<comment type="caution">
    <text evidence="1">The sequence shown here is derived from an EMBL/GenBank/DDBJ whole genome shotgun (WGS) entry which is preliminary data.</text>
</comment>
<evidence type="ECO:0000313" key="2">
    <source>
        <dbReference type="Proteomes" id="UP000499080"/>
    </source>
</evidence>
<evidence type="ECO:0000313" key="1">
    <source>
        <dbReference type="EMBL" id="GBL79251.1"/>
    </source>
</evidence>